<dbReference type="EMBL" id="JBDGHN010000071">
    <property type="protein sequence ID" value="MEN2752704.1"/>
    <property type="molecule type" value="Genomic_DNA"/>
</dbReference>
<keyword evidence="1" id="KW-0472">Membrane</keyword>
<organism evidence="2 3">
    <name type="scientific">Psychrobacter saeujeotis</name>
    <dbReference type="NCBI Taxonomy" id="3143436"/>
    <lineage>
        <taxon>Bacteria</taxon>
        <taxon>Pseudomonadati</taxon>
        <taxon>Pseudomonadota</taxon>
        <taxon>Gammaproteobacteria</taxon>
        <taxon>Moraxellales</taxon>
        <taxon>Moraxellaceae</taxon>
        <taxon>Psychrobacter</taxon>
    </lineage>
</organism>
<feature type="transmembrane region" description="Helical" evidence="1">
    <location>
        <begin position="26"/>
        <end position="46"/>
    </location>
</feature>
<name>A0ABU9XBA7_9GAMM</name>
<dbReference type="Proteomes" id="UP001461960">
    <property type="component" value="Unassembled WGS sequence"/>
</dbReference>
<reference evidence="2 3" key="1">
    <citation type="submission" date="2024-05" db="EMBL/GenBank/DDBJ databases">
        <authorList>
            <person name="Kim H.-Y."/>
            <person name="Kim E."/>
            <person name="Cai Y."/>
            <person name="Yang S.-M."/>
            <person name="Lee W."/>
        </authorList>
    </citation>
    <scope>NUCLEOTIDE SEQUENCE [LARGE SCALE GENOMIC DNA]</scope>
    <source>
        <strain evidence="2 3">FBL11</strain>
    </source>
</reference>
<keyword evidence="1" id="KW-0812">Transmembrane</keyword>
<keyword evidence="1" id="KW-1133">Transmembrane helix</keyword>
<evidence type="ECO:0000256" key="1">
    <source>
        <dbReference type="SAM" id="Phobius"/>
    </source>
</evidence>
<sequence>LAGSLTVGASLVYPLRFLSHLKLSPFALATWQRGLAVMTLAVLIDFHGITPIVTDAQALWGTVLGVGVLGTGAAFLIY</sequence>
<protein>
    <submittedName>
        <fullName evidence="2">EamA/RhaT family transporter</fullName>
    </submittedName>
</protein>
<keyword evidence="3" id="KW-1185">Reference proteome</keyword>
<evidence type="ECO:0000313" key="2">
    <source>
        <dbReference type="EMBL" id="MEN2752704.1"/>
    </source>
</evidence>
<proteinExistence type="predicted"/>
<feature type="non-terminal residue" evidence="2">
    <location>
        <position position="1"/>
    </location>
</feature>
<evidence type="ECO:0000313" key="3">
    <source>
        <dbReference type="Proteomes" id="UP001461960"/>
    </source>
</evidence>
<gene>
    <name evidence="2" type="ORF">AAIR29_13840</name>
</gene>
<accession>A0ABU9XBA7</accession>
<feature type="transmembrane region" description="Helical" evidence="1">
    <location>
        <begin position="58"/>
        <end position="77"/>
    </location>
</feature>
<comment type="caution">
    <text evidence="2">The sequence shown here is derived from an EMBL/GenBank/DDBJ whole genome shotgun (WGS) entry which is preliminary data.</text>
</comment>